<dbReference type="Pfam" id="PF08447">
    <property type="entry name" value="PAS_3"/>
    <property type="match status" value="1"/>
</dbReference>
<evidence type="ECO:0000256" key="1">
    <source>
        <dbReference type="ARBA" id="ARBA00000085"/>
    </source>
</evidence>
<keyword evidence="4" id="KW-0808">Transferase</keyword>
<dbReference type="SUPFAM" id="SSF55874">
    <property type="entry name" value="ATPase domain of HSP90 chaperone/DNA topoisomerase II/histidine kinase"/>
    <property type="match status" value="1"/>
</dbReference>
<dbReference type="PROSITE" id="PS50112">
    <property type="entry name" value="PAS"/>
    <property type="match status" value="1"/>
</dbReference>
<dbReference type="EMBL" id="CP042437">
    <property type="protein sequence ID" value="QEC80487.1"/>
    <property type="molecule type" value="Genomic_DNA"/>
</dbReference>
<feature type="domain" description="PAS" evidence="7">
    <location>
        <begin position="11"/>
        <end position="67"/>
    </location>
</feature>
<evidence type="ECO:0000256" key="3">
    <source>
        <dbReference type="ARBA" id="ARBA00022553"/>
    </source>
</evidence>
<dbReference type="InterPro" id="IPR005467">
    <property type="entry name" value="His_kinase_dom"/>
</dbReference>
<dbReference type="InterPro" id="IPR052162">
    <property type="entry name" value="Sensor_kinase/Photoreceptor"/>
</dbReference>
<dbReference type="SUPFAM" id="SSF47384">
    <property type="entry name" value="Homodimeric domain of signal transducing histidine kinase"/>
    <property type="match status" value="1"/>
</dbReference>
<dbReference type="PANTHER" id="PTHR43304:SF1">
    <property type="entry name" value="PAC DOMAIN-CONTAINING PROTEIN"/>
    <property type="match status" value="1"/>
</dbReference>
<dbReference type="InterPro" id="IPR003594">
    <property type="entry name" value="HATPase_dom"/>
</dbReference>
<dbReference type="Gene3D" id="3.30.565.10">
    <property type="entry name" value="Histidine kinase-like ATPase, C-terminal domain"/>
    <property type="match status" value="1"/>
</dbReference>
<dbReference type="InterPro" id="IPR035965">
    <property type="entry name" value="PAS-like_dom_sf"/>
</dbReference>
<dbReference type="InterPro" id="IPR036890">
    <property type="entry name" value="HATPase_C_sf"/>
</dbReference>
<dbReference type="SMART" id="SM00091">
    <property type="entry name" value="PAS"/>
    <property type="match status" value="1"/>
</dbReference>
<dbReference type="SMART" id="SM00387">
    <property type="entry name" value="HATPase_c"/>
    <property type="match status" value="1"/>
</dbReference>
<evidence type="ECO:0000256" key="5">
    <source>
        <dbReference type="ARBA" id="ARBA00022777"/>
    </source>
</evidence>
<evidence type="ECO:0000259" key="7">
    <source>
        <dbReference type="PROSITE" id="PS50112"/>
    </source>
</evidence>
<proteinExistence type="predicted"/>
<dbReference type="KEGG" id="mgk:FSB76_13115"/>
<gene>
    <name evidence="8" type="ORF">FSB76_13115</name>
</gene>
<dbReference type="CDD" id="cd00130">
    <property type="entry name" value="PAS"/>
    <property type="match status" value="1"/>
</dbReference>
<dbReference type="PRINTS" id="PR00344">
    <property type="entry name" value="BCTRLSENSOR"/>
</dbReference>
<dbReference type="Proteomes" id="UP000321362">
    <property type="component" value="Chromosome"/>
</dbReference>
<dbReference type="GO" id="GO:0000155">
    <property type="term" value="F:phosphorelay sensor kinase activity"/>
    <property type="evidence" value="ECO:0007669"/>
    <property type="project" value="InterPro"/>
</dbReference>
<accession>A0A5B8WAT9</accession>
<comment type="catalytic activity">
    <reaction evidence="1">
        <text>ATP + protein L-histidine = ADP + protein N-phospho-L-histidine.</text>
        <dbReference type="EC" id="2.7.13.3"/>
    </reaction>
</comment>
<evidence type="ECO:0000313" key="9">
    <source>
        <dbReference type="Proteomes" id="UP000321362"/>
    </source>
</evidence>
<dbReference type="Pfam" id="PF02518">
    <property type="entry name" value="HATPase_c"/>
    <property type="match status" value="1"/>
</dbReference>
<evidence type="ECO:0000313" key="8">
    <source>
        <dbReference type="EMBL" id="QEC80487.1"/>
    </source>
</evidence>
<keyword evidence="9" id="KW-1185">Reference proteome</keyword>
<dbReference type="AlphaFoldDB" id="A0A5B8WAT9"/>
<dbReference type="SUPFAM" id="SSF55785">
    <property type="entry name" value="PYP-like sensor domain (PAS domain)"/>
    <property type="match status" value="1"/>
</dbReference>
<dbReference type="InterPro" id="IPR000014">
    <property type="entry name" value="PAS"/>
</dbReference>
<dbReference type="NCBIfam" id="TIGR00229">
    <property type="entry name" value="sensory_box"/>
    <property type="match status" value="1"/>
</dbReference>
<dbReference type="Gene3D" id="3.30.450.20">
    <property type="entry name" value="PAS domain"/>
    <property type="match status" value="1"/>
</dbReference>
<dbReference type="InterPro" id="IPR013655">
    <property type="entry name" value="PAS_fold_3"/>
</dbReference>
<evidence type="ECO:0000259" key="6">
    <source>
        <dbReference type="PROSITE" id="PS50109"/>
    </source>
</evidence>
<sequence length="362" mass="41266">MINRFETNTGADFNFERFFELSADLFCIAGYDGYFKRINAAVSKTLGYTNEELFSSPINSFVHPDDQIITERKRDNIRHDVPLLNFENRYITKSGEVVWLAWTSMPVDKDQLVFAIAKNITHKKKQEAERNDLITHLTQINDDLKQLTYTTSHDLRSPVSNLLSVFNFIDVSKIQDPETIEFIGMLRSASESLKETLNNYVDVLSQKDSLTVHRENININETLNTVLHSVSSLVQDSGVTINLSFTGDCIINFNKSYLESVFLNLITNSIKYARPEISPVIDISFRVHKGLKQILFADNGLGFDMDRVKDKIFGFHQTFHHHHDSKGIGLYLVYNHITSLGGQIAIESKPNEGATFIISFKD</sequence>
<dbReference type="InterPro" id="IPR004358">
    <property type="entry name" value="Sig_transdc_His_kin-like_C"/>
</dbReference>
<dbReference type="Gene3D" id="1.10.287.130">
    <property type="match status" value="1"/>
</dbReference>
<dbReference type="PROSITE" id="PS50109">
    <property type="entry name" value="HIS_KIN"/>
    <property type="match status" value="1"/>
</dbReference>
<reference evidence="8 9" key="1">
    <citation type="journal article" date="2013" name="J. Microbiol.">
        <title>Mucilaginibacter ginsenosidivorax sp. nov., with ginsenoside converting activity isolated from sediment.</title>
        <authorList>
            <person name="Kim J.K."/>
            <person name="Choi T.E."/>
            <person name="Liu Q.M."/>
            <person name="Park H.Y."/>
            <person name="Yi T.H."/>
            <person name="Yoon M.H."/>
            <person name="Kim S.C."/>
            <person name="Im W.T."/>
        </authorList>
    </citation>
    <scope>NUCLEOTIDE SEQUENCE [LARGE SCALE GENOMIC DNA]</scope>
    <source>
        <strain evidence="8 9">KHI28</strain>
    </source>
</reference>
<keyword evidence="3" id="KW-0597">Phosphoprotein</keyword>
<dbReference type="InterPro" id="IPR036097">
    <property type="entry name" value="HisK_dim/P_sf"/>
</dbReference>
<evidence type="ECO:0000256" key="2">
    <source>
        <dbReference type="ARBA" id="ARBA00012438"/>
    </source>
</evidence>
<organism evidence="8 9">
    <name type="scientific">Mucilaginibacter ginsenosidivorax</name>
    <dbReference type="NCBI Taxonomy" id="862126"/>
    <lineage>
        <taxon>Bacteria</taxon>
        <taxon>Pseudomonadati</taxon>
        <taxon>Bacteroidota</taxon>
        <taxon>Sphingobacteriia</taxon>
        <taxon>Sphingobacteriales</taxon>
        <taxon>Sphingobacteriaceae</taxon>
        <taxon>Mucilaginibacter</taxon>
    </lineage>
</organism>
<dbReference type="OrthoDB" id="1522284at2"/>
<evidence type="ECO:0000256" key="4">
    <source>
        <dbReference type="ARBA" id="ARBA00022679"/>
    </source>
</evidence>
<dbReference type="EC" id="2.7.13.3" evidence="2"/>
<name>A0A5B8WAT9_9SPHI</name>
<keyword evidence="5" id="KW-0418">Kinase</keyword>
<feature type="domain" description="Histidine kinase" evidence="6">
    <location>
        <begin position="150"/>
        <end position="362"/>
    </location>
</feature>
<dbReference type="PANTHER" id="PTHR43304">
    <property type="entry name" value="PHYTOCHROME-LIKE PROTEIN CPH1"/>
    <property type="match status" value="1"/>
</dbReference>
<protein>
    <recommendedName>
        <fullName evidence="2">histidine kinase</fullName>
        <ecNumber evidence="2">2.7.13.3</ecNumber>
    </recommendedName>
</protein>